<dbReference type="InterPro" id="IPR036236">
    <property type="entry name" value="Znf_C2H2_sf"/>
</dbReference>
<evidence type="ECO:0000256" key="8">
    <source>
        <dbReference type="PROSITE-ProRule" id="PRU00042"/>
    </source>
</evidence>
<keyword evidence="2" id="KW-0479">Metal-binding</keyword>
<name>A0A8S0T6Q6_OLEEU</name>
<dbReference type="Pfam" id="PF13912">
    <property type="entry name" value="zf-C2H2_6"/>
    <property type="match status" value="1"/>
</dbReference>
<evidence type="ECO:0000256" key="6">
    <source>
        <dbReference type="ARBA" id="ARBA00023163"/>
    </source>
</evidence>
<keyword evidence="6" id="KW-0804">Transcription</keyword>
<dbReference type="InterPro" id="IPR013087">
    <property type="entry name" value="Znf_C2H2_type"/>
</dbReference>
<evidence type="ECO:0000256" key="3">
    <source>
        <dbReference type="ARBA" id="ARBA00022771"/>
    </source>
</evidence>
<reference evidence="10 11" key="1">
    <citation type="submission" date="2019-12" db="EMBL/GenBank/DDBJ databases">
        <authorList>
            <person name="Alioto T."/>
            <person name="Alioto T."/>
            <person name="Gomez Garrido J."/>
        </authorList>
    </citation>
    <scope>NUCLEOTIDE SEQUENCE [LARGE SCALE GENOMIC DNA]</scope>
</reference>
<comment type="caution">
    <text evidence="10">The sequence shown here is derived from an EMBL/GenBank/DDBJ whole genome shotgun (WGS) entry which is preliminary data.</text>
</comment>
<dbReference type="OrthoDB" id="1708403at2759"/>
<evidence type="ECO:0000256" key="4">
    <source>
        <dbReference type="ARBA" id="ARBA00022833"/>
    </source>
</evidence>
<dbReference type="SUPFAM" id="SSF57667">
    <property type="entry name" value="beta-beta-alpha zinc fingers"/>
    <property type="match status" value="1"/>
</dbReference>
<dbReference type="Gramene" id="OE9A065211T1">
    <property type="protein sequence ID" value="OE9A065211C1"/>
    <property type="gene ID" value="OE9A065211"/>
</dbReference>
<organism evidence="10 11">
    <name type="scientific">Olea europaea subsp. europaea</name>
    <dbReference type="NCBI Taxonomy" id="158383"/>
    <lineage>
        <taxon>Eukaryota</taxon>
        <taxon>Viridiplantae</taxon>
        <taxon>Streptophyta</taxon>
        <taxon>Embryophyta</taxon>
        <taxon>Tracheophyta</taxon>
        <taxon>Spermatophyta</taxon>
        <taxon>Magnoliopsida</taxon>
        <taxon>eudicotyledons</taxon>
        <taxon>Gunneridae</taxon>
        <taxon>Pentapetalae</taxon>
        <taxon>asterids</taxon>
        <taxon>lamiids</taxon>
        <taxon>Lamiales</taxon>
        <taxon>Oleaceae</taxon>
        <taxon>Oleeae</taxon>
        <taxon>Olea</taxon>
    </lineage>
</organism>
<dbReference type="PANTHER" id="PTHR45801:SF110">
    <property type="entry name" value="TRANSCRIPTIONAL REGULATOR SUPERMAN"/>
    <property type="match status" value="1"/>
</dbReference>
<keyword evidence="5" id="KW-0805">Transcription regulation</keyword>
<feature type="domain" description="C2H2-type" evidence="9">
    <location>
        <begin position="54"/>
        <end position="81"/>
    </location>
</feature>
<dbReference type="GO" id="GO:0005634">
    <property type="term" value="C:nucleus"/>
    <property type="evidence" value="ECO:0007669"/>
    <property type="project" value="UniProtKB-SubCell"/>
</dbReference>
<dbReference type="InterPro" id="IPR052426">
    <property type="entry name" value="Plant_dev_regulator"/>
</dbReference>
<dbReference type="PANTHER" id="PTHR45801">
    <property type="entry name" value="OS07G0101800 PROTEIN"/>
    <property type="match status" value="1"/>
</dbReference>
<evidence type="ECO:0000256" key="1">
    <source>
        <dbReference type="ARBA" id="ARBA00004123"/>
    </source>
</evidence>
<accession>A0A8S0T6Q6</accession>
<dbReference type="Proteomes" id="UP000594638">
    <property type="component" value="Unassembled WGS sequence"/>
</dbReference>
<evidence type="ECO:0000256" key="2">
    <source>
        <dbReference type="ARBA" id="ARBA00022723"/>
    </source>
</evidence>
<sequence length="168" mass="19236">MEKGRLCSNLKHHSISRSMKEVNDKITYSWDFASDDCNKGGDLQGQFSGPPRFYTCSFCKRELRSAQALGGHMNVHRRDRARLRVSPPRNNAQYSFLNLNLERNQKRRGKDSVPVNHSRPLIKNLGKVKPTKTSFLQEKSCEIVKKSEIGPICESKEALDLELRLGYL</sequence>
<evidence type="ECO:0000256" key="7">
    <source>
        <dbReference type="ARBA" id="ARBA00023242"/>
    </source>
</evidence>
<keyword evidence="3 8" id="KW-0863">Zinc-finger</keyword>
<dbReference type="AlphaFoldDB" id="A0A8S0T6Q6"/>
<evidence type="ECO:0000259" key="9">
    <source>
        <dbReference type="PROSITE" id="PS50157"/>
    </source>
</evidence>
<proteinExistence type="predicted"/>
<protein>
    <submittedName>
        <fullName evidence="10">Transcriptional regulator SUPERMAN-like</fullName>
    </submittedName>
</protein>
<evidence type="ECO:0000313" key="10">
    <source>
        <dbReference type="EMBL" id="CAA2999943.1"/>
    </source>
</evidence>
<dbReference type="EMBL" id="CACTIH010005659">
    <property type="protein sequence ID" value="CAA2999943.1"/>
    <property type="molecule type" value="Genomic_DNA"/>
</dbReference>
<evidence type="ECO:0000256" key="5">
    <source>
        <dbReference type="ARBA" id="ARBA00023015"/>
    </source>
</evidence>
<evidence type="ECO:0000313" key="11">
    <source>
        <dbReference type="Proteomes" id="UP000594638"/>
    </source>
</evidence>
<keyword evidence="11" id="KW-1185">Reference proteome</keyword>
<dbReference type="PROSITE" id="PS50157">
    <property type="entry name" value="ZINC_FINGER_C2H2_2"/>
    <property type="match status" value="1"/>
</dbReference>
<comment type="subcellular location">
    <subcellularLocation>
        <location evidence="1">Nucleus</location>
    </subcellularLocation>
</comment>
<gene>
    <name evidence="10" type="ORF">OLEA9_A065211</name>
</gene>
<keyword evidence="7" id="KW-0539">Nucleus</keyword>
<dbReference type="GO" id="GO:0008270">
    <property type="term" value="F:zinc ion binding"/>
    <property type="evidence" value="ECO:0007669"/>
    <property type="project" value="UniProtKB-KW"/>
</dbReference>
<keyword evidence="4" id="KW-0862">Zinc</keyword>
<dbReference type="PROSITE" id="PS00028">
    <property type="entry name" value="ZINC_FINGER_C2H2_1"/>
    <property type="match status" value="1"/>
</dbReference>